<dbReference type="InterPro" id="IPR002933">
    <property type="entry name" value="Peptidase_M20"/>
</dbReference>
<keyword evidence="4" id="KW-1185">Reference proteome</keyword>
<sequence>MPIVNRLADLADDITAWRRDFHENPELLYDTVRTAGKVAELLESFGVDEVTTGIGRTGVVGVIRGRNGGAGKTIGLRADMDALPIEEITGKPYASKVPGKMHACGHDGHTAMLLGAARYLAETRNFDGTVVVIFQPAEEGGAGAKAMIDDGLLTRWPIQEVYGMHNFPGLPVGEFAIRKGPIMAATDEFRITITGRGGHAAKPHDTIDPIVAGAQMVNALQTIASRNADPLDSVVVSVTVFQGGNAFNVIPQEVLLRGTVRTLSPKMRNLAEERMETIVRSVAEAFGARAELHFRRGYPVTANHDAQVDFAADVAEGIAGAGKVNREIPPMMGGEDFSYMLEERPGAFIFAGNGDSAGLHHPAYDFNDDLIPVGCSYWVKLVETALPATA</sequence>
<dbReference type="InterPro" id="IPR011650">
    <property type="entry name" value="Peptidase_M20_dimer"/>
</dbReference>
<protein>
    <submittedName>
        <fullName evidence="3">M20 family metallopeptidase</fullName>
    </submittedName>
</protein>
<dbReference type="CDD" id="cd05666">
    <property type="entry name" value="M20_Acy1-like"/>
    <property type="match status" value="1"/>
</dbReference>
<dbReference type="PIRSF" id="PIRSF005962">
    <property type="entry name" value="Pept_M20D_amidohydro"/>
    <property type="match status" value="1"/>
</dbReference>
<gene>
    <name evidence="3" type="ORF">ON753_22765</name>
</gene>
<dbReference type="InterPro" id="IPR036264">
    <property type="entry name" value="Bact_exopeptidase_dim_dom"/>
</dbReference>
<accession>A0ABT3R7S0</accession>
<dbReference type="Pfam" id="PF07687">
    <property type="entry name" value="M20_dimer"/>
    <property type="match status" value="1"/>
</dbReference>
<dbReference type="Pfam" id="PF01546">
    <property type="entry name" value="Peptidase_M20"/>
    <property type="match status" value="1"/>
</dbReference>
<dbReference type="PANTHER" id="PTHR11014">
    <property type="entry name" value="PEPTIDASE M20 FAMILY MEMBER"/>
    <property type="match status" value="1"/>
</dbReference>
<dbReference type="Proteomes" id="UP001300261">
    <property type="component" value="Unassembled WGS sequence"/>
</dbReference>
<dbReference type="SUPFAM" id="SSF55031">
    <property type="entry name" value="Bacterial exopeptidase dimerisation domain"/>
    <property type="match status" value="1"/>
</dbReference>
<evidence type="ECO:0000256" key="1">
    <source>
        <dbReference type="ARBA" id="ARBA00022801"/>
    </source>
</evidence>
<dbReference type="SUPFAM" id="SSF53187">
    <property type="entry name" value="Zn-dependent exopeptidases"/>
    <property type="match status" value="1"/>
</dbReference>
<dbReference type="PANTHER" id="PTHR11014:SF63">
    <property type="entry name" value="METALLOPEPTIDASE, PUTATIVE (AFU_ORTHOLOGUE AFUA_6G09600)-RELATED"/>
    <property type="match status" value="1"/>
</dbReference>
<feature type="domain" description="Peptidase M20 dimerisation" evidence="2">
    <location>
        <begin position="188"/>
        <end position="283"/>
    </location>
</feature>
<dbReference type="Gene3D" id="3.40.630.10">
    <property type="entry name" value="Zn peptidases"/>
    <property type="match status" value="1"/>
</dbReference>
<comment type="caution">
    <text evidence="3">The sequence shown here is derived from an EMBL/GenBank/DDBJ whole genome shotgun (WGS) entry which is preliminary data.</text>
</comment>
<reference evidence="3 4" key="1">
    <citation type="journal article" date="2016" name="Int. J. Syst. Evol. Microbiol.">
        <title>Labrenzia salina sp. nov., isolated from the rhizosphere of the halophyte Arthrocnemum macrostachyum.</title>
        <authorList>
            <person name="Camacho M."/>
            <person name="Redondo-Gomez S."/>
            <person name="Rodriguez-Llorente I."/>
            <person name="Rohde M."/>
            <person name="Sproer C."/>
            <person name="Schumann P."/>
            <person name="Klenk H.P."/>
            <person name="Montero-Calasanz M.D.C."/>
        </authorList>
    </citation>
    <scope>NUCLEOTIDE SEQUENCE [LARGE SCALE GENOMIC DNA]</scope>
    <source>
        <strain evidence="3 4">DSM 29163</strain>
    </source>
</reference>
<name>A0ABT3R7S0_9HYPH</name>
<evidence type="ECO:0000313" key="4">
    <source>
        <dbReference type="Proteomes" id="UP001300261"/>
    </source>
</evidence>
<dbReference type="Gene3D" id="3.30.70.360">
    <property type="match status" value="1"/>
</dbReference>
<evidence type="ECO:0000313" key="3">
    <source>
        <dbReference type="EMBL" id="MCX2725155.1"/>
    </source>
</evidence>
<dbReference type="RefSeq" id="WP_265965775.1">
    <property type="nucleotide sequence ID" value="NZ_JAPEVI010000003.1"/>
</dbReference>
<dbReference type="EMBL" id="JAPEVI010000003">
    <property type="protein sequence ID" value="MCX2725155.1"/>
    <property type="molecule type" value="Genomic_DNA"/>
</dbReference>
<keyword evidence="1" id="KW-0378">Hydrolase</keyword>
<proteinExistence type="predicted"/>
<dbReference type="InterPro" id="IPR017439">
    <property type="entry name" value="Amidohydrolase"/>
</dbReference>
<organism evidence="3 4">
    <name type="scientific">Roseibium salinum</name>
    <dbReference type="NCBI Taxonomy" id="1604349"/>
    <lineage>
        <taxon>Bacteria</taxon>
        <taxon>Pseudomonadati</taxon>
        <taxon>Pseudomonadota</taxon>
        <taxon>Alphaproteobacteria</taxon>
        <taxon>Hyphomicrobiales</taxon>
        <taxon>Stappiaceae</taxon>
        <taxon>Roseibium</taxon>
    </lineage>
</organism>
<evidence type="ECO:0000259" key="2">
    <source>
        <dbReference type="Pfam" id="PF07687"/>
    </source>
</evidence>
<dbReference type="NCBIfam" id="TIGR01891">
    <property type="entry name" value="amidohydrolases"/>
    <property type="match status" value="1"/>
</dbReference>